<reference evidence="3 4" key="1">
    <citation type="submission" date="2016-10" db="EMBL/GenBank/DDBJ databases">
        <title>Comparative genomics uncovers the prolific and rare metabolic potential of the cyanobacterial genus Moorea.</title>
        <authorList>
            <person name="Leao T."/>
            <person name="Castelao G."/>
            <person name="Korobeynikov A."/>
            <person name="Monroe E.A."/>
            <person name="Podell S."/>
            <person name="Glukhov E."/>
            <person name="Allen E."/>
            <person name="Gerwick W.H."/>
            <person name="Gerwick L."/>
        </authorList>
    </citation>
    <scope>NUCLEOTIDE SEQUENCE [LARGE SCALE GENOMIC DNA]</scope>
    <source>
        <strain evidence="3 4">PNG5-198</strain>
    </source>
</reference>
<name>A0A1U7N2U9_9CYAN</name>
<dbReference type="EMBL" id="MKZS01000001">
    <property type="protein sequence ID" value="OLT60279.1"/>
    <property type="molecule type" value="Genomic_DNA"/>
</dbReference>
<dbReference type="InterPro" id="IPR050194">
    <property type="entry name" value="Glycosyltransferase_grp1"/>
</dbReference>
<evidence type="ECO:0000313" key="3">
    <source>
        <dbReference type="EMBL" id="OLT60279.1"/>
    </source>
</evidence>
<dbReference type="CDD" id="cd03801">
    <property type="entry name" value="GT4_PimA-like"/>
    <property type="match status" value="1"/>
</dbReference>
<dbReference type="Pfam" id="PF13579">
    <property type="entry name" value="Glyco_trans_4_4"/>
    <property type="match status" value="1"/>
</dbReference>
<sequence length="391" mass="42965">MKIAVIGAKGVPVKQGGIERYCTELYPRIVAQGHSVDLFARSSYTKSTGFSSSDYKGVRVISLPSIRFRGIDALANAALAAIISSGKRYDIIHFHALGPAVFSWLSRIASSAKIVVTCQGLDWQRAKWGAWSSGLIRLGERNAVYSAHELVVVSQALQNYFLNTYSKNTINIPNAPGSYPESDPKFPYGKFLGLNSGRYILFLGRLVPEKRPDLLIKAFQRLKSNGWKLVIAGGDSDTHNYIANLHDLAGTNQDVLFVGELHGSPLAEIVRGAGLFVLPSDLEGLPLVMLEAMQEGIPVLASDIPPHQQLIGQERGLLFRAGDVDSCLQALERAIRQPQELADMAKKAQDHVATYYNWDKITADNLRLYQKLCASSSDAKFSVTLPFFKNQ</sequence>
<dbReference type="RefSeq" id="WP_075900381.1">
    <property type="nucleotide sequence ID" value="NZ_MKZS01000001.1"/>
</dbReference>
<keyword evidence="4" id="KW-1185">Reference proteome</keyword>
<dbReference type="PANTHER" id="PTHR45947:SF3">
    <property type="entry name" value="SULFOQUINOVOSYL TRANSFERASE SQD2"/>
    <property type="match status" value="1"/>
</dbReference>
<dbReference type="Proteomes" id="UP000186657">
    <property type="component" value="Unassembled WGS sequence"/>
</dbReference>
<dbReference type="GO" id="GO:0016757">
    <property type="term" value="F:glycosyltransferase activity"/>
    <property type="evidence" value="ECO:0007669"/>
    <property type="project" value="InterPro"/>
</dbReference>
<gene>
    <name evidence="3" type="ORF">BJP37_15830</name>
</gene>
<dbReference type="Pfam" id="PF00534">
    <property type="entry name" value="Glycos_transf_1"/>
    <property type="match status" value="1"/>
</dbReference>
<evidence type="ECO:0000313" key="4">
    <source>
        <dbReference type="Proteomes" id="UP000186657"/>
    </source>
</evidence>
<comment type="caution">
    <text evidence="3">The sequence shown here is derived from an EMBL/GenBank/DDBJ whole genome shotgun (WGS) entry which is preliminary data.</text>
</comment>
<dbReference type="Gene3D" id="3.40.50.2000">
    <property type="entry name" value="Glycogen Phosphorylase B"/>
    <property type="match status" value="2"/>
</dbReference>
<feature type="domain" description="Glycosyl transferase family 1" evidence="1">
    <location>
        <begin position="197"/>
        <end position="350"/>
    </location>
</feature>
<feature type="domain" description="Glycosyltransferase subfamily 4-like N-terminal" evidence="2">
    <location>
        <begin position="16"/>
        <end position="163"/>
    </location>
</feature>
<dbReference type="SUPFAM" id="SSF53756">
    <property type="entry name" value="UDP-Glycosyltransferase/glycogen phosphorylase"/>
    <property type="match status" value="1"/>
</dbReference>
<keyword evidence="3" id="KW-0378">Hydrolase</keyword>
<dbReference type="InterPro" id="IPR028098">
    <property type="entry name" value="Glyco_trans_4-like_N"/>
</dbReference>
<evidence type="ECO:0000259" key="2">
    <source>
        <dbReference type="Pfam" id="PF13579"/>
    </source>
</evidence>
<evidence type="ECO:0000259" key="1">
    <source>
        <dbReference type="Pfam" id="PF00534"/>
    </source>
</evidence>
<dbReference type="PANTHER" id="PTHR45947">
    <property type="entry name" value="SULFOQUINOVOSYL TRANSFERASE SQD2"/>
    <property type="match status" value="1"/>
</dbReference>
<dbReference type="GO" id="GO:0016787">
    <property type="term" value="F:hydrolase activity"/>
    <property type="evidence" value="ECO:0007669"/>
    <property type="project" value="UniProtKB-KW"/>
</dbReference>
<dbReference type="InterPro" id="IPR001296">
    <property type="entry name" value="Glyco_trans_1"/>
</dbReference>
<accession>A0A1U7N2U9</accession>
<protein>
    <submittedName>
        <fullName evidence="3">Glycoside hydrolase</fullName>
    </submittedName>
</protein>
<dbReference type="AlphaFoldDB" id="A0A1U7N2U9"/>
<organism evidence="3 4">
    <name type="scientific">Moorena bouillonii PNG</name>
    <dbReference type="NCBI Taxonomy" id="568701"/>
    <lineage>
        <taxon>Bacteria</taxon>
        <taxon>Bacillati</taxon>
        <taxon>Cyanobacteriota</taxon>
        <taxon>Cyanophyceae</taxon>
        <taxon>Coleofasciculales</taxon>
        <taxon>Coleofasciculaceae</taxon>
        <taxon>Moorena</taxon>
    </lineage>
</organism>
<proteinExistence type="predicted"/>